<evidence type="ECO:0000313" key="1">
    <source>
        <dbReference type="EMBL" id="PDW04393.1"/>
    </source>
</evidence>
<evidence type="ECO:0000313" key="2">
    <source>
        <dbReference type="Proteomes" id="UP000220527"/>
    </source>
</evidence>
<organism evidence="1 2">
    <name type="scientific">Candidatus Viridilinea mediisalina</name>
    <dbReference type="NCBI Taxonomy" id="2024553"/>
    <lineage>
        <taxon>Bacteria</taxon>
        <taxon>Bacillati</taxon>
        <taxon>Chloroflexota</taxon>
        <taxon>Chloroflexia</taxon>
        <taxon>Chloroflexales</taxon>
        <taxon>Chloroflexineae</taxon>
        <taxon>Oscillochloridaceae</taxon>
        <taxon>Candidatus Viridilinea</taxon>
    </lineage>
</organism>
<comment type="caution">
    <text evidence="1">The sequence shown here is derived from an EMBL/GenBank/DDBJ whole genome shotgun (WGS) entry which is preliminary data.</text>
</comment>
<gene>
    <name evidence="1" type="ORF">CJ255_03770</name>
</gene>
<protein>
    <submittedName>
        <fullName evidence="1">Uncharacterized protein</fullName>
    </submittedName>
</protein>
<proteinExistence type="predicted"/>
<dbReference type="EMBL" id="NQWI01000010">
    <property type="protein sequence ID" value="PDW04393.1"/>
    <property type="molecule type" value="Genomic_DNA"/>
</dbReference>
<keyword evidence="2" id="KW-1185">Reference proteome</keyword>
<sequence>MAILLAMLLISSGERRANGGLVTVHIALLRFQAARPHKASNNRHKLGKHAHVGQRAISDGSGLQCLLRRIIAQEVGACPLLHLAIGSGQVAVGVSCPAPMGWRGCCR</sequence>
<dbReference type="AlphaFoldDB" id="A0A2A6RN69"/>
<reference evidence="2" key="1">
    <citation type="submission" date="2017-08" db="EMBL/GenBank/DDBJ databases">
        <authorList>
            <person name="Grouzdev D.S."/>
            <person name="Gaisin V.A."/>
            <person name="Rysina M.S."/>
            <person name="Gorlenko V.M."/>
        </authorList>
    </citation>
    <scope>NUCLEOTIDE SEQUENCE [LARGE SCALE GENOMIC DNA]</scope>
    <source>
        <strain evidence="2">Kir15-3F</strain>
    </source>
</reference>
<name>A0A2A6RN69_9CHLR</name>
<dbReference type="Proteomes" id="UP000220527">
    <property type="component" value="Unassembled WGS sequence"/>
</dbReference>
<accession>A0A2A6RN69</accession>